<gene>
    <name evidence="1" type="ORF">M9458_020679</name>
</gene>
<feature type="non-terminal residue" evidence="1">
    <location>
        <position position="1"/>
    </location>
</feature>
<proteinExistence type="predicted"/>
<dbReference type="Proteomes" id="UP001529510">
    <property type="component" value="Unassembled WGS sequence"/>
</dbReference>
<comment type="caution">
    <text evidence="1">The sequence shown here is derived from an EMBL/GenBank/DDBJ whole genome shotgun (WGS) entry which is preliminary data.</text>
</comment>
<organism evidence="1 2">
    <name type="scientific">Cirrhinus mrigala</name>
    <name type="common">Mrigala</name>
    <dbReference type="NCBI Taxonomy" id="683832"/>
    <lineage>
        <taxon>Eukaryota</taxon>
        <taxon>Metazoa</taxon>
        <taxon>Chordata</taxon>
        <taxon>Craniata</taxon>
        <taxon>Vertebrata</taxon>
        <taxon>Euteleostomi</taxon>
        <taxon>Actinopterygii</taxon>
        <taxon>Neopterygii</taxon>
        <taxon>Teleostei</taxon>
        <taxon>Ostariophysi</taxon>
        <taxon>Cypriniformes</taxon>
        <taxon>Cyprinidae</taxon>
        <taxon>Labeoninae</taxon>
        <taxon>Labeonini</taxon>
        <taxon>Cirrhinus</taxon>
    </lineage>
</organism>
<reference evidence="1 2" key="1">
    <citation type="submission" date="2024-05" db="EMBL/GenBank/DDBJ databases">
        <title>Genome sequencing and assembly of Indian major carp, Cirrhinus mrigala (Hamilton, 1822).</title>
        <authorList>
            <person name="Mohindra V."/>
            <person name="Chowdhury L.M."/>
            <person name="Lal K."/>
            <person name="Jena J.K."/>
        </authorList>
    </citation>
    <scope>NUCLEOTIDE SEQUENCE [LARGE SCALE GENOMIC DNA]</scope>
    <source>
        <strain evidence="1">CM1030</strain>
        <tissue evidence="1">Blood</tissue>
    </source>
</reference>
<dbReference type="AlphaFoldDB" id="A0ABD0QGZ3"/>
<keyword evidence="2" id="KW-1185">Reference proteome</keyword>
<feature type="non-terminal residue" evidence="1">
    <location>
        <position position="60"/>
    </location>
</feature>
<name>A0ABD0QGZ3_CIRMR</name>
<evidence type="ECO:0008006" key="3">
    <source>
        <dbReference type="Google" id="ProtNLM"/>
    </source>
</evidence>
<sequence>PLLAPPPTRWLRPVLEPTAAPITAAAAAAQPAGSSSVKQTSTFVVYRQPPQTMTWSNSAS</sequence>
<accession>A0ABD0QGZ3</accession>
<evidence type="ECO:0000313" key="2">
    <source>
        <dbReference type="Proteomes" id="UP001529510"/>
    </source>
</evidence>
<protein>
    <recommendedName>
        <fullName evidence="3">WW domain containing adaptor with coiled-coil</fullName>
    </recommendedName>
</protein>
<evidence type="ECO:0000313" key="1">
    <source>
        <dbReference type="EMBL" id="KAL0184983.1"/>
    </source>
</evidence>
<dbReference type="EMBL" id="JAMKFB020000009">
    <property type="protein sequence ID" value="KAL0184983.1"/>
    <property type="molecule type" value="Genomic_DNA"/>
</dbReference>